<proteinExistence type="predicted"/>
<dbReference type="InterPro" id="IPR029787">
    <property type="entry name" value="Nucleotide_cyclase"/>
</dbReference>
<dbReference type="OrthoDB" id="9812260at2"/>
<dbReference type="GO" id="GO:0016301">
    <property type="term" value="F:kinase activity"/>
    <property type="evidence" value="ECO:0007669"/>
    <property type="project" value="UniProtKB-KW"/>
</dbReference>
<dbReference type="AlphaFoldDB" id="A0A0W0UNG3"/>
<dbReference type="RefSeq" id="WP_058448809.1">
    <property type="nucleotide sequence ID" value="NZ_CAAAJF010000006.1"/>
</dbReference>
<accession>A0A0W0UNG3</accession>
<dbReference type="InterPro" id="IPR035965">
    <property type="entry name" value="PAS-like_dom_sf"/>
</dbReference>
<dbReference type="Proteomes" id="UP000054715">
    <property type="component" value="Unassembled WGS sequence"/>
</dbReference>
<keyword evidence="6" id="KW-0418">Kinase</keyword>
<reference evidence="7 9" key="2">
    <citation type="submission" date="2016-05" db="EMBL/GenBank/DDBJ databases">
        <authorList>
            <person name="Prochazka B."/>
            <person name="Indra A."/>
            <person name="Hasenberger P."/>
            <person name="Blaschitz M."/>
            <person name="Wagner L."/>
            <person name="Wewalka G."/>
            <person name="Sorschag S."/>
            <person name="Schmid D."/>
            <person name="Ruppitsch W."/>
        </authorList>
    </citation>
    <scope>NUCLEOTIDE SEQUENCE [LARGE SCALE GENOMIC DNA]</scope>
    <source>
        <strain evidence="7 9">974010_12</strain>
    </source>
</reference>
<evidence type="ECO:0000259" key="5">
    <source>
        <dbReference type="PROSITE" id="PS50887"/>
    </source>
</evidence>
<dbReference type="InterPro" id="IPR000014">
    <property type="entry name" value="PAS"/>
</dbReference>
<dbReference type="Proteomes" id="UP000093336">
    <property type="component" value="Unassembled WGS sequence"/>
</dbReference>
<evidence type="ECO:0000313" key="7">
    <source>
        <dbReference type="EMBL" id="OCH99244.1"/>
    </source>
</evidence>
<keyword evidence="6" id="KW-0808">Transferase</keyword>
<evidence type="ECO:0000313" key="6">
    <source>
        <dbReference type="EMBL" id="KTD09418.1"/>
    </source>
</evidence>
<dbReference type="GO" id="GO:0052621">
    <property type="term" value="F:diguanylate cyclase activity"/>
    <property type="evidence" value="ECO:0007669"/>
    <property type="project" value="UniProtKB-EC"/>
</dbReference>
<dbReference type="SUPFAM" id="SSF55785">
    <property type="entry name" value="PYP-like sensor domain (PAS domain)"/>
    <property type="match status" value="1"/>
</dbReference>
<dbReference type="EMBL" id="LYOZ01000002">
    <property type="protein sequence ID" value="OCH99244.1"/>
    <property type="molecule type" value="Genomic_DNA"/>
</dbReference>
<name>A0A0W0UNG3_9GAMM</name>
<feature type="domain" description="GGDEF" evidence="5">
    <location>
        <begin position="181"/>
        <end position="315"/>
    </location>
</feature>
<feature type="domain" description="PAS" evidence="4">
    <location>
        <begin position="7"/>
        <end position="60"/>
    </location>
</feature>
<evidence type="ECO:0000256" key="1">
    <source>
        <dbReference type="ARBA" id="ARBA00001946"/>
    </source>
</evidence>
<comment type="catalytic activity">
    <reaction evidence="3">
        <text>2 GTP = 3',3'-c-di-GMP + 2 diphosphate</text>
        <dbReference type="Rhea" id="RHEA:24898"/>
        <dbReference type="ChEBI" id="CHEBI:33019"/>
        <dbReference type="ChEBI" id="CHEBI:37565"/>
        <dbReference type="ChEBI" id="CHEBI:58805"/>
        <dbReference type="EC" id="2.7.7.65"/>
    </reaction>
</comment>
<evidence type="ECO:0000259" key="4">
    <source>
        <dbReference type="PROSITE" id="PS50112"/>
    </source>
</evidence>
<gene>
    <name evidence="6" type="primary">pleD</name>
    <name evidence="7" type="ORF">A8135_08345</name>
    <name evidence="6" type="ORF">Ljam_0768</name>
</gene>
<keyword evidence="9" id="KW-1185">Reference proteome</keyword>
<evidence type="ECO:0000256" key="3">
    <source>
        <dbReference type="ARBA" id="ARBA00034247"/>
    </source>
</evidence>
<dbReference type="Pfam" id="PF00990">
    <property type="entry name" value="GGDEF"/>
    <property type="match status" value="1"/>
</dbReference>
<dbReference type="PROSITE" id="PS50887">
    <property type="entry name" value="GGDEF"/>
    <property type="match status" value="1"/>
</dbReference>
<dbReference type="InterPro" id="IPR043128">
    <property type="entry name" value="Rev_trsase/Diguanyl_cyclase"/>
</dbReference>
<evidence type="ECO:0000256" key="2">
    <source>
        <dbReference type="ARBA" id="ARBA00012528"/>
    </source>
</evidence>
<comment type="caution">
    <text evidence="6">The sequence shown here is derived from an EMBL/GenBank/DDBJ whole genome shotgun (WGS) entry which is preliminary data.</text>
</comment>
<dbReference type="PANTHER" id="PTHR45138">
    <property type="entry name" value="REGULATORY COMPONENTS OF SENSORY TRANSDUCTION SYSTEM"/>
    <property type="match status" value="1"/>
</dbReference>
<comment type="cofactor">
    <cofactor evidence="1">
        <name>Mg(2+)</name>
        <dbReference type="ChEBI" id="CHEBI:18420"/>
    </cofactor>
</comment>
<dbReference type="STRING" id="455.Ljam_0768"/>
<organism evidence="6 8">
    <name type="scientific">Legionella jamestowniensis</name>
    <dbReference type="NCBI Taxonomy" id="455"/>
    <lineage>
        <taxon>Bacteria</taxon>
        <taxon>Pseudomonadati</taxon>
        <taxon>Pseudomonadota</taxon>
        <taxon>Gammaproteobacteria</taxon>
        <taxon>Legionellales</taxon>
        <taxon>Legionellaceae</taxon>
        <taxon>Legionella</taxon>
    </lineage>
</organism>
<evidence type="ECO:0000313" key="9">
    <source>
        <dbReference type="Proteomes" id="UP000093336"/>
    </source>
</evidence>
<dbReference type="PANTHER" id="PTHR45138:SF9">
    <property type="entry name" value="DIGUANYLATE CYCLASE DGCM-RELATED"/>
    <property type="match status" value="1"/>
</dbReference>
<dbReference type="SUPFAM" id="SSF55073">
    <property type="entry name" value="Nucleotide cyclase"/>
    <property type="match status" value="1"/>
</dbReference>
<dbReference type="SMART" id="SM00091">
    <property type="entry name" value="PAS"/>
    <property type="match status" value="1"/>
</dbReference>
<dbReference type="CDD" id="cd01949">
    <property type="entry name" value="GGDEF"/>
    <property type="match status" value="1"/>
</dbReference>
<dbReference type="GO" id="GO:0006355">
    <property type="term" value="P:regulation of DNA-templated transcription"/>
    <property type="evidence" value="ECO:0007669"/>
    <property type="project" value="InterPro"/>
</dbReference>
<protein>
    <recommendedName>
        <fullName evidence="2">diguanylate cyclase</fullName>
        <ecNumber evidence="2">2.7.7.65</ecNumber>
    </recommendedName>
</protein>
<dbReference type="InterPro" id="IPR050469">
    <property type="entry name" value="Diguanylate_Cyclase"/>
</dbReference>
<dbReference type="Pfam" id="PF00989">
    <property type="entry name" value="PAS"/>
    <property type="match status" value="1"/>
</dbReference>
<dbReference type="InterPro" id="IPR013767">
    <property type="entry name" value="PAS_fold"/>
</dbReference>
<dbReference type="EMBL" id="LNYG01000012">
    <property type="protein sequence ID" value="KTD09418.1"/>
    <property type="molecule type" value="Genomic_DNA"/>
</dbReference>
<evidence type="ECO:0000313" key="8">
    <source>
        <dbReference type="Proteomes" id="UP000054715"/>
    </source>
</evidence>
<dbReference type="FunFam" id="3.30.70.270:FF:000001">
    <property type="entry name" value="Diguanylate cyclase domain protein"/>
    <property type="match status" value="1"/>
</dbReference>
<dbReference type="PATRIC" id="fig|455.5.peg.818"/>
<dbReference type="SMART" id="SM00267">
    <property type="entry name" value="GGDEF"/>
    <property type="match status" value="1"/>
</dbReference>
<dbReference type="InterPro" id="IPR000160">
    <property type="entry name" value="GGDEF_dom"/>
</dbReference>
<reference evidence="6 8" key="1">
    <citation type="submission" date="2015-11" db="EMBL/GenBank/DDBJ databases">
        <title>Genomic analysis of 38 Legionella species identifies large and diverse effector repertoires.</title>
        <authorList>
            <person name="Burstein D."/>
            <person name="Amaro F."/>
            <person name="Zusman T."/>
            <person name="Lifshitz Z."/>
            <person name="Cohen O."/>
            <person name="Gilbert J.A."/>
            <person name="Pupko T."/>
            <person name="Shuman H.A."/>
            <person name="Segal G."/>
        </authorList>
    </citation>
    <scope>NUCLEOTIDE SEQUENCE [LARGE SCALE GENOMIC DNA]</scope>
    <source>
        <strain evidence="6 8">JA-26-G1-E2</strain>
    </source>
</reference>
<dbReference type="EC" id="2.7.7.65" evidence="2"/>
<dbReference type="Gene3D" id="3.30.70.270">
    <property type="match status" value="1"/>
</dbReference>
<sequence length="323" mass="36776">MVKRKGLDHMYEQVFETIPVGLFLVDKEHAIYAWNKWMVKNTNIEAKEAVGQQLESLYPEMVSPRLGWALEQVLNYGYPQVLSNILNKFVIPIPLEKRAYQDLAMMQQNVEILPVSYDKKNMALVVIQDVSAKTHLENTLMSMANKFEKSSLIDALTGIPNRRCLWRELEKELITAHREKYNVVCCIYDIDYFKKVNDEYGHAAGDEVLISFAKLATAVLGTNDSIFRYGGEEFITISTHLPIKEASRLPNRLRKNLEAMSNHGTVNKVVTCSGGVAYWRPSDPPITSEMLIEQADKELYKAKESGRNCIVMDGVIQTPVKLK</sequence>
<dbReference type="PROSITE" id="PS50112">
    <property type="entry name" value="PAS"/>
    <property type="match status" value="1"/>
</dbReference>
<dbReference type="Gene3D" id="3.30.450.20">
    <property type="entry name" value="PAS domain"/>
    <property type="match status" value="1"/>
</dbReference>
<dbReference type="NCBIfam" id="TIGR00254">
    <property type="entry name" value="GGDEF"/>
    <property type="match status" value="1"/>
</dbReference>